<dbReference type="PANTHER" id="PTHR42930">
    <property type="entry name" value="PHOSPHATE-SPECIFIC TRANSPORT SYSTEM ACCESSORY PROTEIN PHOU"/>
    <property type="match status" value="1"/>
</dbReference>
<dbReference type="NCBIfam" id="TIGR02135">
    <property type="entry name" value="phoU_full"/>
    <property type="match status" value="1"/>
</dbReference>
<comment type="subunit">
    <text evidence="2">Homodimer.</text>
</comment>
<accession>A0ABT7NKI6</accession>
<name>A0ABT7NKI6_9SPHI</name>
<feature type="domain" description="PhoU" evidence="3">
    <location>
        <begin position="19"/>
        <end position="103"/>
    </location>
</feature>
<dbReference type="PANTHER" id="PTHR42930:SF3">
    <property type="entry name" value="PHOSPHATE-SPECIFIC TRANSPORT SYSTEM ACCESSORY PROTEIN PHOU"/>
    <property type="match status" value="1"/>
</dbReference>
<sequence length="219" mass="25291">MMTHLETELKLLKADTTVMWKLVISQLEKSLHALKTFDKGFSREVIASEKRVNSMELKIDRDCESIFALYNPVAVDLRFVLATLKINNNLERIGDIAEGISRFIISEKEPFDKELLKSTRFEEMFTGANHIVSDVLHAFEKEDTKLARSIFEKDEILDEINAEANKNIAEFIQKHPQKTVQALNVLSIIRRLERVGDQSKNIAEEIIFYMEAKVLKHLE</sequence>
<dbReference type="PIRSF" id="PIRSF003107">
    <property type="entry name" value="PhoU"/>
    <property type="match status" value="1"/>
</dbReference>
<dbReference type="InterPro" id="IPR028366">
    <property type="entry name" value="PhoU"/>
</dbReference>
<keyword evidence="5" id="KW-1185">Reference proteome</keyword>
<dbReference type="EMBL" id="JACAGK010000011">
    <property type="protein sequence ID" value="MDM1047714.1"/>
    <property type="molecule type" value="Genomic_DNA"/>
</dbReference>
<dbReference type="InterPro" id="IPR026022">
    <property type="entry name" value="PhoU_dom"/>
</dbReference>
<dbReference type="Proteomes" id="UP001170954">
    <property type="component" value="Unassembled WGS sequence"/>
</dbReference>
<comment type="subcellular location">
    <subcellularLocation>
        <location evidence="2">Cytoplasm</location>
    </subcellularLocation>
</comment>
<gene>
    <name evidence="4" type="primary">phoU</name>
    <name evidence="4" type="ORF">HX018_05615</name>
</gene>
<evidence type="ECO:0000313" key="5">
    <source>
        <dbReference type="Proteomes" id="UP001170954"/>
    </source>
</evidence>
<evidence type="ECO:0000256" key="2">
    <source>
        <dbReference type="PIRNR" id="PIRNR003107"/>
    </source>
</evidence>
<evidence type="ECO:0000313" key="4">
    <source>
        <dbReference type="EMBL" id="MDM1047714.1"/>
    </source>
</evidence>
<evidence type="ECO:0000259" key="3">
    <source>
        <dbReference type="Pfam" id="PF01895"/>
    </source>
</evidence>
<comment type="caution">
    <text evidence="4">The sequence shown here is derived from an EMBL/GenBank/DDBJ whole genome shotgun (WGS) entry which is preliminary data.</text>
</comment>
<keyword evidence="2" id="KW-0592">Phosphate transport</keyword>
<dbReference type="Pfam" id="PF01895">
    <property type="entry name" value="PhoU"/>
    <property type="match status" value="2"/>
</dbReference>
<comment type="function">
    <text evidence="2">Plays a role in the regulation of phosphate uptake.</text>
</comment>
<keyword evidence="2" id="KW-0813">Transport</keyword>
<reference evidence="4" key="2">
    <citation type="journal article" date="2022" name="Sci. Total Environ.">
        <title>Prevalence, transmission, and molecular epidemiology of tet(X)-positive bacteria among humans, animals, and environmental niches in China: An epidemiological, and genomic-based study.</title>
        <authorList>
            <person name="Dong N."/>
            <person name="Zeng Y."/>
            <person name="Cai C."/>
            <person name="Sun C."/>
            <person name="Lu J."/>
            <person name="Liu C."/>
            <person name="Zhou H."/>
            <person name="Sun Q."/>
            <person name="Shu L."/>
            <person name="Wang H."/>
            <person name="Wang Y."/>
            <person name="Wang S."/>
            <person name="Wu C."/>
            <person name="Chan E.W."/>
            <person name="Chen G."/>
            <person name="Shen Z."/>
            <person name="Chen S."/>
            <person name="Zhang R."/>
        </authorList>
    </citation>
    <scope>NUCLEOTIDE SEQUENCE</scope>
    <source>
        <strain evidence="4">R1692</strain>
    </source>
</reference>
<evidence type="ECO:0000256" key="1">
    <source>
        <dbReference type="ARBA" id="ARBA00008107"/>
    </source>
</evidence>
<organism evidence="4 5">
    <name type="scientific">Sphingobacterium hotanense</name>
    <dbReference type="NCBI Taxonomy" id="649196"/>
    <lineage>
        <taxon>Bacteria</taxon>
        <taxon>Pseudomonadati</taxon>
        <taxon>Bacteroidota</taxon>
        <taxon>Sphingobacteriia</taxon>
        <taxon>Sphingobacteriales</taxon>
        <taxon>Sphingobacteriaceae</taxon>
        <taxon>Sphingobacterium</taxon>
    </lineage>
</organism>
<reference evidence="4" key="1">
    <citation type="submission" date="2020-06" db="EMBL/GenBank/DDBJ databases">
        <authorList>
            <person name="Dong N."/>
        </authorList>
    </citation>
    <scope>NUCLEOTIDE SEQUENCE</scope>
    <source>
        <strain evidence="4">R1692</strain>
    </source>
</reference>
<proteinExistence type="inferred from homology"/>
<comment type="similarity">
    <text evidence="1 2">Belongs to the PhoU family.</text>
</comment>
<dbReference type="SUPFAM" id="SSF109755">
    <property type="entry name" value="PhoU-like"/>
    <property type="match status" value="1"/>
</dbReference>
<protein>
    <recommendedName>
        <fullName evidence="2">Phosphate-specific transport system accessory protein PhoU</fullName>
    </recommendedName>
</protein>
<keyword evidence="2" id="KW-0963">Cytoplasm</keyword>
<dbReference type="InterPro" id="IPR038078">
    <property type="entry name" value="PhoU-like_sf"/>
</dbReference>
<feature type="domain" description="PhoU" evidence="3">
    <location>
        <begin position="122"/>
        <end position="206"/>
    </location>
</feature>
<dbReference type="Gene3D" id="1.20.58.220">
    <property type="entry name" value="Phosphate transport system protein phou homolog 2, domain 2"/>
    <property type="match status" value="1"/>
</dbReference>